<dbReference type="RefSeq" id="WP_087461802.1">
    <property type="nucleotide sequence ID" value="NZ_CP021425.1"/>
</dbReference>
<dbReference type="AlphaFoldDB" id="A0A1Y0IAR4"/>
<organism evidence="1 2">
    <name type="scientific">Oleiphilus messinensis</name>
    <dbReference type="NCBI Taxonomy" id="141451"/>
    <lineage>
        <taxon>Bacteria</taxon>
        <taxon>Pseudomonadati</taxon>
        <taxon>Pseudomonadota</taxon>
        <taxon>Gammaproteobacteria</taxon>
        <taxon>Oceanospirillales</taxon>
        <taxon>Oleiphilaceae</taxon>
        <taxon>Oleiphilus</taxon>
    </lineage>
</organism>
<gene>
    <name evidence="1" type="ORF">OLMES_2798</name>
</gene>
<proteinExistence type="predicted"/>
<name>A0A1Y0IAR4_9GAMM</name>
<evidence type="ECO:0000313" key="2">
    <source>
        <dbReference type="Proteomes" id="UP000196027"/>
    </source>
</evidence>
<reference evidence="1 2" key="1">
    <citation type="submission" date="2017-05" db="EMBL/GenBank/DDBJ databases">
        <title>Genomic insights into alkan degradation activity of Oleiphilus messinensis.</title>
        <authorList>
            <person name="Kozyavkin S.A."/>
            <person name="Slesarev A.I."/>
            <person name="Golyshin P.N."/>
            <person name="Korzhenkov A."/>
            <person name="Golyshina O.N."/>
            <person name="Toshchakov S.V."/>
        </authorList>
    </citation>
    <scope>NUCLEOTIDE SEQUENCE [LARGE SCALE GENOMIC DNA]</scope>
    <source>
        <strain evidence="1 2">ME102</strain>
    </source>
</reference>
<protein>
    <submittedName>
        <fullName evidence="1">Uncharacterized protein</fullName>
    </submittedName>
</protein>
<dbReference type="KEGG" id="ome:OLMES_2798"/>
<dbReference type="OrthoDB" id="1361963at2"/>
<dbReference type="Proteomes" id="UP000196027">
    <property type="component" value="Chromosome"/>
</dbReference>
<dbReference type="EMBL" id="CP021425">
    <property type="protein sequence ID" value="ARU56846.1"/>
    <property type="molecule type" value="Genomic_DNA"/>
</dbReference>
<keyword evidence="2" id="KW-1185">Reference proteome</keyword>
<evidence type="ECO:0000313" key="1">
    <source>
        <dbReference type="EMBL" id="ARU56846.1"/>
    </source>
</evidence>
<sequence length="111" mass="12786">MKSFIPTLSIAIITLILLTVFTYLPVGSNLWHVMTSNGYIIPKESSLFSFQVIEMNQGSGEWWTYGRDDQYYYHFLALPDRPYVKIPTASTVNCPGFIPNQFGTWCLQHTR</sequence>
<accession>A0A1Y0IAR4</accession>